<feature type="transmembrane region" description="Helical" evidence="7">
    <location>
        <begin position="93"/>
        <end position="114"/>
    </location>
</feature>
<evidence type="ECO:0000259" key="8">
    <source>
        <dbReference type="PROSITE" id="PS50928"/>
    </source>
</evidence>
<dbReference type="Proteomes" id="UP000886070">
    <property type="component" value="Unassembled WGS sequence"/>
</dbReference>
<accession>A0A7V5LYJ2</accession>
<evidence type="ECO:0000256" key="3">
    <source>
        <dbReference type="ARBA" id="ARBA00022475"/>
    </source>
</evidence>
<dbReference type="EMBL" id="DRTT01000052">
    <property type="protein sequence ID" value="HHF98187.1"/>
    <property type="molecule type" value="Genomic_DNA"/>
</dbReference>
<dbReference type="GO" id="GO:0055085">
    <property type="term" value="P:transmembrane transport"/>
    <property type="evidence" value="ECO:0007669"/>
    <property type="project" value="InterPro"/>
</dbReference>
<dbReference type="Pfam" id="PF00528">
    <property type="entry name" value="BPD_transp_1"/>
    <property type="match status" value="1"/>
</dbReference>
<feature type="domain" description="ABC transmembrane type-1" evidence="8">
    <location>
        <begin position="89"/>
        <end position="298"/>
    </location>
</feature>
<dbReference type="PANTHER" id="PTHR43005">
    <property type="entry name" value="BLR7065 PROTEIN"/>
    <property type="match status" value="1"/>
</dbReference>
<comment type="similarity">
    <text evidence="7">Belongs to the binding-protein-dependent transport system permease family.</text>
</comment>
<keyword evidence="3" id="KW-1003">Cell membrane</keyword>
<organism evidence="9">
    <name type="scientific">Aerophobetes bacterium</name>
    <dbReference type="NCBI Taxonomy" id="2030807"/>
    <lineage>
        <taxon>Bacteria</taxon>
        <taxon>Candidatus Aerophobota</taxon>
    </lineage>
</organism>
<dbReference type="GO" id="GO:0005886">
    <property type="term" value="C:plasma membrane"/>
    <property type="evidence" value="ECO:0007669"/>
    <property type="project" value="UniProtKB-SubCell"/>
</dbReference>
<reference evidence="9" key="1">
    <citation type="journal article" date="2020" name="mSystems">
        <title>Genome- and Community-Level Interaction Insights into Carbon Utilization and Element Cycling Functions of Hydrothermarchaeota in Hydrothermal Sediment.</title>
        <authorList>
            <person name="Zhou Z."/>
            <person name="Liu Y."/>
            <person name="Xu W."/>
            <person name="Pan J."/>
            <person name="Luo Z.H."/>
            <person name="Li M."/>
        </authorList>
    </citation>
    <scope>NUCLEOTIDE SEQUENCE [LARGE SCALE GENOMIC DNA]</scope>
    <source>
        <strain evidence="9">HyVt-92</strain>
    </source>
</reference>
<evidence type="ECO:0000256" key="6">
    <source>
        <dbReference type="ARBA" id="ARBA00023136"/>
    </source>
</evidence>
<comment type="caution">
    <text evidence="9">The sequence shown here is derived from an EMBL/GenBank/DDBJ whole genome shotgun (WGS) entry which is preliminary data.</text>
</comment>
<comment type="subcellular location">
    <subcellularLocation>
        <location evidence="1 7">Cell membrane</location>
        <topology evidence="1 7">Multi-pass membrane protein</topology>
    </subcellularLocation>
</comment>
<evidence type="ECO:0000256" key="2">
    <source>
        <dbReference type="ARBA" id="ARBA00022448"/>
    </source>
</evidence>
<dbReference type="AlphaFoldDB" id="A0A7V5LYJ2"/>
<feature type="transmembrane region" description="Helical" evidence="7">
    <location>
        <begin position="277"/>
        <end position="302"/>
    </location>
</feature>
<dbReference type="PANTHER" id="PTHR43005:SF1">
    <property type="entry name" value="SPERMIDINE_PUTRESCINE TRANSPORT SYSTEM PERMEASE PROTEIN"/>
    <property type="match status" value="1"/>
</dbReference>
<gene>
    <name evidence="9" type="ORF">ENL39_01710</name>
</gene>
<keyword evidence="4 7" id="KW-0812">Transmembrane</keyword>
<feature type="transmembrane region" description="Helical" evidence="7">
    <location>
        <begin position="173"/>
        <end position="196"/>
    </location>
</feature>
<protein>
    <submittedName>
        <fullName evidence="9">Sugar ABC transporter permease</fullName>
    </submittedName>
</protein>
<evidence type="ECO:0000256" key="5">
    <source>
        <dbReference type="ARBA" id="ARBA00022989"/>
    </source>
</evidence>
<name>A0A7V5LYJ2_UNCAE</name>
<keyword evidence="5 7" id="KW-1133">Transmembrane helix</keyword>
<dbReference type="SUPFAM" id="SSF161098">
    <property type="entry name" value="MetI-like"/>
    <property type="match status" value="1"/>
</dbReference>
<feature type="transmembrane region" description="Helical" evidence="7">
    <location>
        <begin position="223"/>
        <end position="244"/>
    </location>
</feature>
<feature type="transmembrane region" description="Helical" evidence="7">
    <location>
        <begin position="126"/>
        <end position="146"/>
    </location>
</feature>
<dbReference type="SUPFAM" id="SSF160964">
    <property type="entry name" value="MalF N-terminal region-like"/>
    <property type="match status" value="1"/>
</dbReference>
<proteinExistence type="inferred from homology"/>
<sequence length="308" mass="35754">MVKSKGKSFTLDEAVARKPTVWETLTSEKYFKWTLLIPLLVILGVFMFYPLIYCIYYSFHQWGMRGKAIFVGLHNYREMLNDKAFLEALGRTFYVLVICVSCELLIGLGLALLWSREFKGQNIVRGLALLPLLVAPLILSLLWNFMFEYDFGAINQVLEAIGLHKVYWWSPELALYTICFITIWQWFPFSTFVLVAGLRSLPRDVFEAARVDGASRWYTFRRLTLPMLSPLIMIIVVLRTMWLIRLFDPLYGTTRGGVRTELLDWTVYRTAFVFFDIGYGSTMAIFSLLLTLAICAVMFRLLMKALER</sequence>
<dbReference type="PROSITE" id="PS50928">
    <property type="entry name" value="ABC_TM1"/>
    <property type="match status" value="1"/>
</dbReference>
<dbReference type="InterPro" id="IPR035906">
    <property type="entry name" value="MetI-like_sf"/>
</dbReference>
<evidence type="ECO:0000256" key="1">
    <source>
        <dbReference type="ARBA" id="ARBA00004651"/>
    </source>
</evidence>
<feature type="transmembrane region" description="Helical" evidence="7">
    <location>
        <begin position="35"/>
        <end position="59"/>
    </location>
</feature>
<evidence type="ECO:0000256" key="4">
    <source>
        <dbReference type="ARBA" id="ARBA00022692"/>
    </source>
</evidence>
<keyword evidence="6 7" id="KW-0472">Membrane</keyword>
<keyword evidence="2 7" id="KW-0813">Transport</keyword>
<dbReference type="CDD" id="cd06261">
    <property type="entry name" value="TM_PBP2"/>
    <property type="match status" value="1"/>
</dbReference>
<dbReference type="InterPro" id="IPR000515">
    <property type="entry name" value="MetI-like"/>
</dbReference>
<dbReference type="Gene3D" id="1.10.3720.10">
    <property type="entry name" value="MetI-like"/>
    <property type="match status" value="1"/>
</dbReference>
<evidence type="ECO:0000313" key="9">
    <source>
        <dbReference type="EMBL" id="HHF98187.1"/>
    </source>
</evidence>
<evidence type="ECO:0000256" key="7">
    <source>
        <dbReference type="RuleBase" id="RU363032"/>
    </source>
</evidence>